<dbReference type="InterPro" id="IPR018060">
    <property type="entry name" value="HTH_AraC"/>
</dbReference>
<dbReference type="Gene3D" id="1.10.10.60">
    <property type="entry name" value="Homeodomain-like"/>
    <property type="match status" value="2"/>
</dbReference>
<dbReference type="RefSeq" id="WP_148927072.1">
    <property type="nucleotide sequence ID" value="NZ_VNHS01000001.1"/>
</dbReference>
<name>A0A5S5CHE1_9BACL</name>
<dbReference type="GO" id="GO:0003700">
    <property type="term" value="F:DNA-binding transcription factor activity"/>
    <property type="evidence" value="ECO:0007669"/>
    <property type="project" value="InterPro"/>
</dbReference>
<dbReference type="Gene3D" id="3.20.80.10">
    <property type="entry name" value="Regulatory factor, effector binding domain"/>
    <property type="match status" value="1"/>
</dbReference>
<dbReference type="PROSITE" id="PS00041">
    <property type="entry name" value="HTH_ARAC_FAMILY_1"/>
    <property type="match status" value="1"/>
</dbReference>
<keyword evidence="2" id="KW-0238">DNA-binding</keyword>
<dbReference type="OrthoDB" id="45544at2"/>
<evidence type="ECO:0000256" key="3">
    <source>
        <dbReference type="ARBA" id="ARBA00023163"/>
    </source>
</evidence>
<protein>
    <submittedName>
        <fullName evidence="5">AraC family transcriptional regulator</fullName>
    </submittedName>
</protein>
<dbReference type="Pfam" id="PF14526">
    <property type="entry name" value="Cass2"/>
    <property type="match status" value="1"/>
</dbReference>
<dbReference type="PANTHER" id="PTHR47504">
    <property type="entry name" value="RIGHT ORIGIN-BINDING PROTEIN"/>
    <property type="match status" value="1"/>
</dbReference>
<evidence type="ECO:0000256" key="1">
    <source>
        <dbReference type="ARBA" id="ARBA00023015"/>
    </source>
</evidence>
<dbReference type="SUPFAM" id="SSF55136">
    <property type="entry name" value="Probable bacterial effector-binding domain"/>
    <property type="match status" value="1"/>
</dbReference>
<dbReference type="SUPFAM" id="SSF46689">
    <property type="entry name" value="Homeodomain-like"/>
    <property type="match status" value="2"/>
</dbReference>
<evidence type="ECO:0000313" key="6">
    <source>
        <dbReference type="Proteomes" id="UP000323257"/>
    </source>
</evidence>
<feature type="domain" description="HTH araC/xylS-type" evidence="4">
    <location>
        <begin position="10"/>
        <end position="108"/>
    </location>
</feature>
<dbReference type="PROSITE" id="PS01124">
    <property type="entry name" value="HTH_ARAC_FAMILY_2"/>
    <property type="match status" value="1"/>
</dbReference>
<dbReference type="InterPro" id="IPR050959">
    <property type="entry name" value="MarA-like"/>
</dbReference>
<keyword evidence="1" id="KW-0805">Transcription regulation</keyword>
<dbReference type="PANTHER" id="PTHR47504:SF5">
    <property type="entry name" value="RIGHT ORIGIN-BINDING PROTEIN"/>
    <property type="match status" value="1"/>
</dbReference>
<reference evidence="5 6" key="1">
    <citation type="submission" date="2019-07" db="EMBL/GenBank/DDBJ databases">
        <title>Genomic Encyclopedia of Type Strains, Phase III (KMG-III): the genomes of soil and plant-associated and newly described type strains.</title>
        <authorList>
            <person name="Whitman W."/>
        </authorList>
    </citation>
    <scope>NUCLEOTIDE SEQUENCE [LARGE SCALE GENOMIC DNA]</scope>
    <source>
        <strain evidence="5 6">BL24</strain>
    </source>
</reference>
<dbReference type="SMART" id="SM00342">
    <property type="entry name" value="HTH_ARAC"/>
    <property type="match status" value="1"/>
</dbReference>
<sequence length="298" mass="34840">MNRKLQLTIERALEFIETNLPNKITLEQLARHSHLSKFHLHRLLRHALGMPVMDYVRARKITASLETLFSQRYTVLEVGVMYGFEHEQSYIRAFKKQLGLTPGEFVRRPVEVPLTERFRLSSLSSVQDGILFEPVTRYKHEMLVAGKRYPIDLAVNREHFTANRAGRDFYEKHRPCIPHRLKETTYIGLTRYAWEDGRFTTTYLPSVEVSSVKGLPPGFEPDLIPRHKYLVYTYIGGFHPRHLTINHLEHIWTRIESGRGSIYKQSAPFHFEIIEEEIATEAYCEVDIYIPVVPTPIH</sequence>
<evidence type="ECO:0000256" key="2">
    <source>
        <dbReference type="ARBA" id="ARBA00023125"/>
    </source>
</evidence>
<gene>
    <name evidence="5" type="ORF">BCM02_10169</name>
</gene>
<evidence type="ECO:0000313" key="5">
    <source>
        <dbReference type="EMBL" id="TYP78954.1"/>
    </source>
</evidence>
<dbReference type="EMBL" id="VNHS01000001">
    <property type="protein sequence ID" value="TYP78954.1"/>
    <property type="molecule type" value="Genomic_DNA"/>
</dbReference>
<organism evidence="5 6">
    <name type="scientific">Paenibacillus methanolicus</name>
    <dbReference type="NCBI Taxonomy" id="582686"/>
    <lineage>
        <taxon>Bacteria</taxon>
        <taxon>Bacillati</taxon>
        <taxon>Bacillota</taxon>
        <taxon>Bacilli</taxon>
        <taxon>Bacillales</taxon>
        <taxon>Paenibacillaceae</taxon>
        <taxon>Paenibacillus</taxon>
    </lineage>
</organism>
<evidence type="ECO:0000259" key="4">
    <source>
        <dbReference type="PROSITE" id="PS01124"/>
    </source>
</evidence>
<accession>A0A5S5CHE1</accession>
<keyword evidence="3" id="KW-0804">Transcription</keyword>
<dbReference type="AlphaFoldDB" id="A0A5S5CHE1"/>
<dbReference type="InterPro" id="IPR029441">
    <property type="entry name" value="Cass2"/>
</dbReference>
<dbReference type="InterPro" id="IPR018062">
    <property type="entry name" value="HTH_AraC-typ_CS"/>
</dbReference>
<dbReference type="Proteomes" id="UP000323257">
    <property type="component" value="Unassembled WGS sequence"/>
</dbReference>
<proteinExistence type="predicted"/>
<comment type="caution">
    <text evidence="5">The sequence shown here is derived from an EMBL/GenBank/DDBJ whole genome shotgun (WGS) entry which is preliminary data.</text>
</comment>
<dbReference type="GO" id="GO:0043565">
    <property type="term" value="F:sequence-specific DNA binding"/>
    <property type="evidence" value="ECO:0007669"/>
    <property type="project" value="InterPro"/>
</dbReference>
<dbReference type="InterPro" id="IPR011256">
    <property type="entry name" value="Reg_factor_effector_dom_sf"/>
</dbReference>
<dbReference type="Pfam" id="PF12833">
    <property type="entry name" value="HTH_18"/>
    <property type="match status" value="1"/>
</dbReference>
<dbReference type="InterPro" id="IPR009057">
    <property type="entry name" value="Homeodomain-like_sf"/>
</dbReference>
<keyword evidence="6" id="KW-1185">Reference proteome</keyword>